<dbReference type="InterPro" id="IPR051540">
    <property type="entry name" value="S-2-haloacid_dehalogenase"/>
</dbReference>
<dbReference type="Proteomes" id="UP000184048">
    <property type="component" value="Unassembled WGS sequence"/>
</dbReference>
<organism evidence="2 3">
    <name type="scientific">Flavisolibacter ginsengisoli DSM 18119</name>
    <dbReference type="NCBI Taxonomy" id="1121884"/>
    <lineage>
        <taxon>Bacteria</taxon>
        <taxon>Pseudomonadati</taxon>
        <taxon>Bacteroidota</taxon>
        <taxon>Chitinophagia</taxon>
        <taxon>Chitinophagales</taxon>
        <taxon>Chitinophagaceae</taxon>
        <taxon>Flavisolibacter</taxon>
    </lineage>
</organism>
<dbReference type="InterPro" id="IPR036412">
    <property type="entry name" value="HAD-like_sf"/>
</dbReference>
<accession>A0A1M4XZT7</accession>
<reference evidence="2 3" key="1">
    <citation type="submission" date="2016-11" db="EMBL/GenBank/DDBJ databases">
        <authorList>
            <person name="Jaros S."/>
            <person name="Januszkiewicz K."/>
            <person name="Wedrychowicz H."/>
        </authorList>
    </citation>
    <scope>NUCLEOTIDE SEQUENCE [LARGE SCALE GENOMIC DNA]</scope>
    <source>
        <strain evidence="2 3">DSM 18119</strain>
    </source>
</reference>
<dbReference type="STRING" id="1121884.SAMN02745131_01541"/>
<gene>
    <name evidence="2" type="ORF">SAMN02745131_01541</name>
</gene>
<dbReference type="SFLD" id="SFLDG01129">
    <property type="entry name" value="C1.5:_HAD__Beta-PGM__Phosphata"/>
    <property type="match status" value="1"/>
</dbReference>
<evidence type="ECO:0000256" key="1">
    <source>
        <dbReference type="ARBA" id="ARBA00022801"/>
    </source>
</evidence>
<dbReference type="AlphaFoldDB" id="A0A1M4XZT7"/>
<dbReference type="EMBL" id="FQUU01000005">
    <property type="protein sequence ID" value="SHE98950.1"/>
    <property type="molecule type" value="Genomic_DNA"/>
</dbReference>
<keyword evidence="1 2" id="KW-0378">Hydrolase</keyword>
<sequence length="260" mass="30170">MAKHGIGRENLNTYSNNLEIWRKTQICSYKQPMSIKVIAFDADDTLWVNEPYFQEIEKKFCVLLEDYLPQHTSARELLKTEIDNLALYGYGIKGFMLSMIETAMSVSQHTISLDVIEKIIGYGKDLLARPIELLDGVDEVLQQLKGRYRLVVATKGDLLDQERKLKNSGIEHFFHHIEIMSDKKESDYQKLIRHLDVQPEEFLMIGNSLKSDILPVLNLGGHGFHIPYHTTWAHEHIDHTIEHENFKQVEHIKQVLIHLV</sequence>
<dbReference type="InterPro" id="IPR023214">
    <property type="entry name" value="HAD_sf"/>
</dbReference>
<name>A0A1M4XZT7_9BACT</name>
<dbReference type="SFLD" id="SFLDS00003">
    <property type="entry name" value="Haloacid_Dehalogenase"/>
    <property type="match status" value="1"/>
</dbReference>
<protein>
    <submittedName>
        <fullName evidence="2">Putative hydrolase of the HAD superfamily</fullName>
    </submittedName>
</protein>
<dbReference type="Gene3D" id="3.40.50.1000">
    <property type="entry name" value="HAD superfamily/HAD-like"/>
    <property type="match status" value="1"/>
</dbReference>
<dbReference type="Pfam" id="PF00702">
    <property type="entry name" value="Hydrolase"/>
    <property type="match status" value="1"/>
</dbReference>
<dbReference type="PANTHER" id="PTHR43316:SF8">
    <property type="entry name" value="HAD FAMILY HYDROLASE"/>
    <property type="match status" value="1"/>
</dbReference>
<evidence type="ECO:0000313" key="2">
    <source>
        <dbReference type="EMBL" id="SHE98950.1"/>
    </source>
</evidence>
<proteinExistence type="predicted"/>
<evidence type="ECO:0000313" key="3">
    <source>
        <dbReference type="Proteomes" id="UP000184048"/>
    </source>
</evidence>
<keyword evidence="3" id="KW-1185">Reference proteome</keyword>
<dbReference type="SUPFAM" id="SSF56784">
    <property type="entry name" value="HAD-like"/>
    <property type="match status" value="1"/>
</dbReference>
<dbReference type="InterPro" id="IPR023198">
    <property type="entry name" value="PGP-like_dom2"/>
</dbReference>
<dbReference type="GO" id="GO:0016787">
    <property type="term" value="F:hydrolase activity"/>
    <property type="evidence" value="ECO:0007669"/>
    <property type="project" value="UniProtKB-KW"/>
</dbReference>
<dbReference type="PANTHER" id="PTHR43316">
    <property type="entry name" value="HYDROLASE, HALOACID DELAHOGENASE-RELATED"/>
    <property type="match status" value="1"/>
</dbReference>
<dbReference type="Gene3D" id="1.10.150.240">
    <property type="entry name" value="Putative phosphatase, domain 2"/>
    <property type="match status" value="1"/>
</dbReference>